<dbReference type="EMBL" id="SJZB01000014">
    <property type="protein sequence ID" value="TCJ17137.1"/>
    <property type="molecule type" value="Genomic_DNA"/>
</dbReference>
<name>A0A4R1BIV2_9PROT</name>
<proteinExistence type="predicted"/>
<dbReference type="OrthoDB" id="7013907at2"/>
<keyword evidence="1" id="KW-1133">Transmembrane helix</keyword>
<organism evidence="2 3">
    <name type="scientific">Parasulfuritortus cantonensis</name>
    <dbReference type="NCBI Taxonomy" id="2528202"/>
    <lineage>
        <taxon>Bacteria</taxon>
        <taxon>Pseudomonadati</taxon>
        <taxon>Pseudomonadota</taxon>
        <taxon>Betaproteobacteria</taxon>
        <taxon>Nitrosomonadales</taxon>
        <taxon>Thiobacillaceae</taxon>
        <taxon>Parasulfuritortus</taxon>
    </lineage>
</organism>
<feature type="transmembrane region" description="Helical" evidence="1">
    <location>
        <begin position="276"/>
        <end position="297"/>
    </location>
</feature>
<accession>A0A4R1BIV2</accession>
<dbReference type="Proteomes" id="UP000295443">
    <property type="component" value="Unassembled WGS sequence"/>
</dbReference>
<dbReference type="AlphaFoldDB" id="A0A4R1BIV2"/>
<reference evidence="2 3" key="1">
    <citation type="submission" date="2019-03" db="EMBL/GenBank/DDBJ databases">
        <title>Genome sequence of Thiobacillaceae bacterium LSR1, a sulfur-oxidizing bacterium isolated from freshwater sediment.</title>
        <authorList>
            <person name="Li S."/>
        </authorList>
    </citation>
    <scope>NUCLEOTIDE SEQUENCE [LARGE SCALE GENOMIC DNA]</scope>
    <source>
        <strain evidence="2 3">LSR1</strain>
    </source>
</reference>
<feature type="transmembrane region" description="Helical" evidence="1">
    <location>
        <begin position="7"/>
        <end position="25"/>
    </location>
</feature>
<evidence type="ECO:0000256" key="1">
    <source>
        <dbReference type="SAM" id="Phobius"/>
    </source>
</evidence>
<keyword evidence="3" id="KW-1185">Reference proteome</keyword>
<dbReference type="PROSITE" id="PS00018">
    <property type="entry name" value="EF_HAND_1"/>
    <property type="match status" value="1"/>
</dbReference>
<sequence>MARLRRYWQDWLSGGGYLMLLVAGLQFQSALAWVGIAATILVLAVLAWLANLRRQRAIADTPTSRIASAAQGYVELVGSGRAYADLPVLSPTHRLPCLWYRYRHFVKDNEDKWRQTEMDESVSPFLLDDGTGLCQIDPSEAEVSAKRKETYLDGDNKVEEELLLAGDPLYAIGEFSSDGAEQVRFDERQELADILNDWKAYPDDLKRRFDLDRDGVIDDREWQRALDEARREMERRRAATLARVVNHRLTRPRFGRPFLVAAFPPEQLAGRYRLRVWLHGLAGMASLVGLAVALQTAV</sequence>
<dbReference type="InterPro" id="IPR018247">
    <property type="entry name" value="EF_Hand_1_Ca_BS"/>
</dbReference>
<keyword evidence="1" id="KW-0472">Membrane</keyword>
<evidence type="ECO:0000313" key="3">
    <source>
        <dbReference type="Proteomes" id="UP000295443"/>
    </source>
</evidence>
<comment type="caution">
    <text evidence="2">The sequence shown here is derived from an EMBL/GenBank/DDBJ whole genome shotgun (WGS) entry which is preliminary data.</text>
</comment>
<feature type="transmembrane region" description="Helical" evidence="1">
    <location>
        <begin position="31"/>
        <end position="50"/>
    </location>
</feature>
<keyword evidence="1" id="KW-0812">Transmembrane</keyword>
<protein>
    <recommendedName>
        <fullName evidence="4">RING-type E3 ubiquitin transferase</fullName>
    </recommendedName>
</protein>
<evidence type="ECO:0000313" key="2">
    <source>
        <dbReference type="EMBL" id="TCJ17137.1"/>
    </source>
</evidence>
<gene>
    <name evidence="2" type="ORF">EZJ19_04090</name>
</gene>
<evidence type="ECO:0008006" key="4">
    <source>
        <dbReference type="Google" id="ProtNLM"/>
    </source>
</evidence>
<dbReference type="RefSeq" id="WP_131445020.1">
    <property type="nucleotide sequence ID" value="NZ_SJZB01000014.1"/>
</dbReference>